<proteinExistence type="predicted"/>
<dbReference type="Proteomes" id="UP000217790">
    <property type="component" value="Unassembled WGS sequence"/>
</dbReference>
<dbReference type="EMBL" id="KZ293674">
    <property type="protein sequence ID" value="PBK88180.1"/>
    <property type="molecule type" value="Genomic_DNA"/>
</dbReference>
<dbReference type="AlphaFoldDB" id="A0A2H3D283"/>
<evidence type="ECO:0000313" key="2">
    <source>
        <dbReference type="Proteomes" id="UP000217790"/>
    </source>
</evidence>
<sequence>MQRRIILLAQSNIEIHCLVQDKSQYVMPSTLTQQQCPDQIVDGSCEEGWKSLPDIIDATLYPKWVVNNNKGPVYQTARIDMAKVMRAVIILQGKHSTRLAQRGSKKLSLDSPSLSHDCYDVMPTILSMLGQPDSDFTDKSAILACVPLHSLDSPSLPGGLGQHSGNPLGLLPLPYPSLFWLSFNSVALPLLLPLYGKFQFCCVSTSAIPLWHIIGMASTQYSLNLDYPPTMYAVGCKPFPAVGMPTIPVHMVDLWYFGDQTAQFWSNFPAKIWNFTSYIIHVFF</sequence>
<dbReference type="STRING" id="47427.A0A2H3D283"/>
<accession>A0A2H3D283</accession>
<protein>
    <submittedName>
        <fullName evidence="1">Uncharacterized protein</fullName>
    </submittedName>
</protein>
<dbReference type="InParanoid" id="A0A2H3D283"/>
<gene>
    <name evidence="1" type="ORF">ARMGADRAFT_1034150</name>
</gene>
<organism evidence="1 2">
    <name type="scientific">Armillaria gallica</name>
    <name type="common">Bulbous honey fungus</name>
    <name type="synonym">Armillaria bulbosa</name>
    <dbReference type="NCBI Taxonomy" id="47427"/>
    <lineage>
        <taxon>Eukaryota</taxon>
        <taxon>Fungi</taxon>
        <taxon>Dikarya</taxon>
        <taxon>Basidiomycota</taxon>
        <taxon>Agaricomycotina</taxon>
        <taxon>Agaricomycetes</taxon>
        <taxon>Agaricomycetidae</taxon>
        <taxon>Agaricales</taxon>
        <taxon>Marasmiineae</taxon>
        <taxon>Physalacriaceae</taxon>
        <taxon>Armillaria</taxon>
    </lineage>
</organism>
<evidence type="ECO:0000313" key="1">
    <source>
        <dbReference type="EMBL" id="PBK88180.1"/>
    </source>
</evidence>
<keyword evidence="2" id="KW-1185">Reference proteome</keyword>
<name>A0A2H3D283_ARMGA</name>
<reference evidence="2" key="1">
    <citation type="journal article" date="2017" name="Nat. Ecol. Evol.">
        <title>Genome expansion and lineage-specific genetic innovations in the forest pathogenic fungi Armillaria.</title>
        <authorList>
            <person name="Sipos G."/>
            <person name="Prasanna A.N."/>
            <person name="Walter M.C."/>
            <person name="O'Connor E."/>
            <person name="Balint B."/>
            <person name="Krizsan K."/>
            <person name="Kiss B."/>
            <person name="Hess J."/>
            <person name="Varga T."/>
            <person name="Slot J."/>
            <person name="Riley R."/>
            <person name="Boka B."/>
            <person name="Rigling D."/>
            <person name="Barry K."/>
            <person name="Lee J."/>
            <person name="Mihaltcheva S."/>
            <person name="LaButti K."/>
            <person name="Lipzen A."/>
            <person name="Waldron R."/>
            <person name="Moloney N.M."/>
            <person name="Sperisen C."/>
            <person name="Kredics L."/>
            <person name="Vagvoelgyi C."/>
            <person name="Patrignani A."/>
            <person name="Fitzpatrick D."/>
            <person name="Nagy I."/>
            <person name="Doyle S."/>
            <person name="Anderson J.B."/>
            <person name="Grigoriev I.V."/>
            <person name="Gueldener U."/>
            <person name="Muensterkoetter M."/>
            <person name="Nagy L.G."/>
        </authorList>
    </citation>
    <scope>NUCLEOTIDE SEQUENCE [LARGE SCALE GENOMIC DNA]</scope>
    <source>
        <strain evidence="2">Ar21-2</strain>
    </source>
</reference>